<accession>A0A1V6SJH7</accession>
<gene>
    <name evidence="2" type="ORF">PENFLA_c044G10895</name>
</gene>
<feature type="compositionally biased region" description="Polar residues" evidence="1">
    <location>
        <begin position="206"/>
        <end position="217"/>
    </location>
</feature>
<protein>
    <submittedName>
        <fullName evidence="2">Uncharacterized protein</fullName>
    </submittedName>
</protein>
<evidence type="ECO:0000313" key="2">
    <source>
        <dbReference type="EMBL" id="OQE13733.1"/>
    </source>
</evidence>
<dbReference type="AlphaFoldDB" id="A0A1V6SJH7"/>
<dbReference type="OrthoDB" id="4368121at2759"/>
<keyword evidence="3" id="KW-1185">Reference proteome</keyword>
<reference evidence="3" key="1">
    <citation type="journal article" date="2017" name="Nat. Microbiol.">
        <title>Global analysis of biosynthetic gene clusters reveals vast potential of secondary metabolite production in Penicillium species.</title>
        <authorList>
            <person name="Nielsen J.C."/>
            <person name="Grijseels S."/>
            <person name="Prigent S."/>
            <person name="Ji B."/>
            <person name="Dainat J."/>
            <person name="Nielsen K.F."/>
            <person name="Frisvad J.C."/>
            <person name="Workman M."/>
            <person name="Nielsen J."/>
        </authorList>
    </citation>
    <scope>NUCLEOTIDE SEQUENCE [LARGE SCALE GENOMIC DNA]</scope>
    <source>
        <strain evidence="3">IBT 14082</strain>
    </source>
</reference>
<evidence type="ECO:0000313" key="3">
    <source>
        <dbReference type="Proteomes" id="UP000191342"/>
    </source>
</evidence>
<name>A0A1V6SJH7_9EURO</name>
<dbReference type="EMBL" id="MLQL01000044">
    <property type="protein sequence ID" value="OQE13733.1"/>
    <property type="molecule type" value="Genomic_DNA"/>
</dbReference>
<organism evidence="2 3">
    <name type="scientific">Penicillium flavigenum</name>
    <dbReference type="NCBI Taxonomy" id="254877"/>
    <lineage>
        <taxon>Eukaryota</taxon>
        <taxon>Fungi</taxon>
        <taxon>Dikarya</taxon>
        <taxon>Ascomycota</taxon>
        <taxon>Pezizomycotina</taxon>
        <taxon>Eurotiomycetes</taxon>
        <taxon>Eurotiomycetidae</taxon>
        <taxon>Eurotiales</taxon>
        <taxon>Aspergillaceae</taxon>
        <taxon>Penicillium</taxon>
    </lineage>
</organism>
<feature type="region of interest" description="Disordered" evidence="1">
    <location>
        <begin position="138"/>
        <end position="163"/>
    </location>
</feature>
<dbReference type="Proteomes" id="UP000191342">
    <property type="component" value="Unassembled WGS sequence"/>
</dbReference>
<feature type="compositionally biased region" description="Basic and acidic residues" evidence="1">
    <location>
        <begin position="148"/>
        <end position="163"/>
    </location>
</feature>
<proteinExistence type="predicted"/>
<sequence length="227" mass="26460">MKQYKVGDTWPIPSPNDAQLEALTSLTKRAHRRSHERKKVEEEVARIQNAKGSMMAANQFDYITRRQLNQMDGQLKRLDNVLFEIQDEEAIDAIEEERIWSQTLPRTFNFNFFNNLHTHYNRQSQPSRYGYMADTSAHPFAKRRSSQRAREAQGADTSPRSRRELIHQEIARLVHQKEATTAAGLYYHWLYLDQLEGMEQEEGKSQELSQSTGTGQNEPGKPKRDPR</sequence>
<comment type="caution">
    <text evidence="2">The sequence shown here is derived from an EMBL/GenBank/DDBJ whole genome shotgun (WGS) entry which is preliminary data.</text>
</comment>
<feature type="region of interest" description="Disordered" evidence="1">
    <location>
        <begin position="199"/>
        <end position="227"/>
    </location>
</feature>
<evidence type="ECO:0000256" key="1">
    <source>
        <dbReference type="SAM" id="MobiDB-lite"/>
    </source>
</evidence>